<dbReference type="SMART" id="SM00430">
    <property type="entry name" value="HOLI"/>
    <property type="match status" value="1"/>
</dbReference>
<dbReference type="PROSITE" id="PS00031">
    <property type="entry name" value="NUCLEAR_REC_DBD_1"/>
    <property type="match status" value="1"/>
</dbReference>
<feature type="domain" description="NR LBD" evidence="19">
    <location>
        <begin position="278"/>
        <end position="543"/>
    </location>
</feature>
<evidence type="ECO:0000256" key="13">
    <source>
        <dbReference type="ARBA" id="ARBA00030794"/>
    </source>
</evidence>
<evidence type="ECO:0000256" key="17">
    <source>
        <dbReference type="SAM" id="MobiDB-lite"/>
    </source>
</evidence>
<dbReference type="InterPro" id="IPR001723">
    <property type="entry name" value="Nuclear_hrmn_rcpt"/>
</dbReference>
<dbReference type="InterPro" id="IPR003069">
    <property type="entry name" value="Ecdystd_rcpt"/>
</dbReference>
<dbReference type="Pfam" id="PF00104">
    <property type="entry name" value="Hormone_recep"/>
    <property type="match status" value="1"/>
</dbReference>
<keyword evidence="9 16" id="KW-0804">Transcription</keyword>
<evidence type="ECO:0000256" key="15">
    <source>
        <dbReference type="ARBA" id="ARBA00033286"/>
    </source>
</evidence>
<dbReference type="OrthoDB" id="5837785at2759"/>
<dbReference type="SUPFAM" id="SSF57716">
    <property type="entry name" value="Glucocorticoid receptor-like (DNA-binding domain)"/>
    <property type="match status" value="1"/>
</dbReference>
<keyword evidence="4 16" id="KW-0479">Metal-binding</keyword>
<dbReference type="InterPro" id="IPR050234">
    <property type="entry name" value="Nuclear_hormone_rcpt_NR1"/>
</dbReference>
<feature type="region of interest" description="Disordered" evidence="17">
    <location>
        <begin position="68"/>
        <end position="133"/>
    </location>
</feature>
<dbReference type="PRINTS" id="PR00047">
    <property type="entry name" value="STROIDFINGER"/>
</dbReference>
<feature type="compositionally biased region" description="Low complexity" evidence="17">
    <location>
        <begin position="97"/>
        <end position="107"/>
    </location>
</feature>
<dbReference type="Pfam" id="PF00105">
    <property type="entry name" value="zf-C4"/>
    <property type="match status" value="1"/>
</dbReference>
<dbReference type="SMART" id="SM00399">
    <property type="entry name" value="ZnF_C4"/>
    <property type="match status" value="1"/>
</dbReference>
<evidence type="ECO:0000256" key="2">
    <source>
        <dbReference type="ARBA" id="ARBA00008092"/>
    </source>
</evidence>
<evidence type="ECO:0000259" key="19">
    <source>
        <dbReference type="PROSITE" id="PS51843"/>
    </source>
</evidence>
<dbReference type="Proteomes" id="UP000198287">
    <property type="component" value="Unassembled WGS sequence"/>
</dbReference>
<evidence type="ECO:0000313" key="21">
    <source>
        <dbReference type="Proteomes" id="UP000198287"/>
    </source>
</evidence>
<proteinExistence type="inferred from homology"/>
<evidence type="ECO:0000313" key="20">
    <source>
        <dbReference type="EMBL" id="OXA57923.1"/>
    </source>
</evidence>
<dbReference type="OMA" id="PCKEEMS"/>
<dbReference type="STRING" id="158441.A0A226EJP0"/>
<reference evidence="20 21" key="1">
    <citation type="submission" date="2015-12" db="EMBL/GenBank/DDBJ databases">
        <title>The genome of Folsomia candida.</title>
        <authorList>
            <person name="Faddeeva A."/>
            <person name="Derks M.F."/>
            <person name="Anvar Y."/>
            <person name="Smit S."/>
            <person name="Van Straalen N."/>
            <person name="Roelofs D."/>
        </authorList>
    </citation>
    <scope>NUCLEOTIDE SEQUENCE [LARGE SCALE GENOMIC DNA]</scope>
    <source>
        <strain evidence="20 21">VU population</strain>
        <tissue evidence="20">Whole body</tissue>
    </source>
</reference>
<sequence>MGDDSEVTSSSATSRSGQHGHSQVIVADVIVNKDDIGSGHGGDVDLDLWDLDLNVNNVYSESVSVSVSNGGHNNNHNTISNGGNVPPAKRTHMRNNSLAISSFSDSSSGREDLSPGGGFSADSCGEGKKKKGPVPRQQEELCLVCGDRASGYHYNALTCEGCKGFFRRSITKNAVYQCKYGNNCEIDMYMRRKCQECRLKKCLAVGMRPECVVPEYQCAVKREAKKAQKEKDKPNSTTQSPTPKEEERVTVGLSVVGGTPERPPPTKLRATGRSLSVEQEELINRLVYFQDEFEQPTDDDLKRLNGLPNEGEDASEGRFRHITEMTILTVQLIVEFSKAPPVNIHDSEAKFKHITEMTILTVQLTVEFSKKSPGFDTLLREDQITLLKACSSEVMMLRTARRYDYQSDTIIFANNHPYTRDNYSLAGVGDSADPLFNFCRHMCAMKVDNAEYALLTAIVIFSERPCLLEPRKVEKIQEIYLEALRAYVEYLHPIRPGVNFAKLLGVLTELRTLGNINSEMCFSLKLKNRKLPPFLAEIWDIQA</sequence>
<dbReference type="SMR" id="A0A226EJP0"/>
<evidence type="ECO:0000256" key="7">
    <source>
        <dbReference type="ARBA" id="ARBA00023015"/>
    </source>
</evidence>
<evidence type="ECO:0000256" key="14">
    <source>
        <dbReference type="ARBA" id="ARBA00033003"/>
    </source>
</evidence>
<dbReference type="GO" id="GO:0000978">
    <property type="term" value="F:RNA polymerase II cis-regulatory region sequence-specific DNA binding"/>
    <property type="evidence" value="ECO:0007669"/>
    <property type="project" value="TreeGrafter"/>
</dbReference>
<dbReference type="GO" id="GO:0035076">
    <property type="term" value="P:ecdysone receptor signaling pathway"/>
    <property type="evidence" value="ECO:0007669"/>
    <property type="project" value="InterPro"/>
</dbReference>
<dbReference type="InterPro" id="IPR035500">
    <property type="entry name" value="NHR-like_dom_sf"/>
</dbReference>
<protein>
    <recommendedName>
        <fullName evidence="3">Ecdysone receptor</fullName>
    </recommendedName>
    <alternativeName>
        <fullName evidence="12">20-hydroxy-ecdysone receptor</fullName>
    </alternativeName>
    <alternativeName>
        <fullName evidence="13">EcRH</fullName>
    </alternativeName>
    <alternativeName>
        <fullName evidence="14">Ecdysteroid receptor</fullName>
    </alternativeName>
    <alternativeName>
        <fullName evidence="15">Nuclear receptor subfamily 1 group H member 1</fullName>
    </alternativeName>
</protein>
<evidence type="ECO:0000259" key="18">
    <source>
        <dbReference type="PROSITE" id="PS51030"/>
    </source>
</evidence>
<dbReference type="GO" id="GO:0008270">
    <property type="term" value="F:zinc ion binding"/>
    <property type="evidence" value="ECO:0007669"/>
    <property type="project" value="UniProtKB-KW"/>
</dbReference>
<dbReference type="GO" id="GO:0045944">
    <property type="term" value="P:positive regulation of transcription by RNA polymerase II"/>
    <property type="evidence" value="ECO:0007669"/>
    <property type="project" value="TreeGrafter"/>
</dbReference>
<evidence type="ECO:0000256" key="1">
    <source>
        <dbReference type="ARBA" id="ARBA00004123"/>
    </source>
</evidence>
<dbReference type="InterPro" id="IPR013088">
    <property type="entry name" value="Znf_NHR/GATA"/>
</dbReference>
<dbReference type="SUPFAM" id="SSF48508">
    <property type="entry name" value="Nuclear receptor ligand-binding domain"/>
    <property type="match status" value="1"/>
</dbReference>
<feature type="region of interest" description="Disordered" evidence="17">
    <location>
        <begin position="224"/>
        <end position="269"/>
    </location>
</feature>
<feature type="compositionally biased region" description="Low complexity" evidence="17">
    <location>
        <begin position="68"/>
        <end position="85"/>
    </location>
</feature>
<comment type="subcellular location">
    <subcellularLocation>
        <location evidence="1 16">Nucleus</location>
    </subcellularLocation>
</comment>
<dbReference type="FunFam" id="3.30.50.10:FF:000031">
    <property type="entry name" value="Ecdysone receptor A1"/>
    <property type="match status" value="1"/>
</dbReference>
<dbReference type="Gene3D" id="3.30.50.10">
    <property type="entry name" value="Erythroid Transcription Factor GATA-1, subunit A"/>
    <property type="match status" value="1"/>
</dbReference>
<dbReference type="EMBL" id="LNIX01000003">
    <property type="protein sequence ID" value="OXA57923.1"/>
    <property type="molecule type" value="Genomic_DNA"/>
</dbReference>
<keyword evidence="21" id="KW-1185">Reference proteome</keyword>
<evidence type="ECO:0000256" key="11">
    <source>
        <dbReference type="ARBA" id="ARBA00023242"/>
    </source>
</evidence>
<dbReference type="FunFam" id="1.10.565.10:FF:000030">
    <property type="entry name" value="Ecdysone receptor (Isoform A)"/>
    <property type="match status" value="1"/>
</dbReference>
<gene>
    <name evidence="20" type="ORF">Fcan01_07925</name>
</gene>
<dbReference type="PANTHER" id="PTHR24082:SF507">
    <property type="entry name" value="BILE ACID RECEPTOR-RELATED"/>
    <property type="match status" value="1"/>
</dbReference>
<name>A0A226EJP0_FOLCA</name>
<feature type="domain" description="Nuclear receptor" evidence="18">
    <location>
        <begin position="139"/>
        <end position="214"/>
    </location>
</feature>
<evidence type="ECO:0000256" key="6">
    <source>
        <dbReference type="ARBA" id="ARBA00022833"/>
    </source>
</evidence>
<dbReference type="CDD" id="cd06938">
    <property type="entry name" value="NR_LBD_EcR"/>
    <property type="match status" value="1"/>
</dbReference>
<keyword evidence="10 16" id="KW-0675">Receptor</keyword>
<evidence type="ECO:0000256" key="3">
    <source>
        <dbReference type="ARBA" id="ARBA00022052"/>
    </source>
</evidence>
<dbReference type="GO" id="GO:0035100">
    <property type="term" value="F:ecdysone binding"/>
    <property type="evidence" value="ECO:0007669"/>
    <property type="project" value="InterPro"/>
</dbReference>
<evidence type="ECO:0000256" key="16">
    <source>
        <dbReference type="RuleBase" id="RU004334"/>
    </source>
</evidence>
<dbReference type="GO" id="GO:0090575">
    <property type="term" value="C:RNA polymerase II transcription regulator complex"/>
    <property type="evidence" value="ECO:0007669"/>
    <property type="project" value="TreeGrafter"/>
</dbReference>
<comment type="caution">
    <text evidence="20">The sequence shown here is derived from an EMBL/GenBank/DDBJ whole genome shotgun (WGS) entry which is preliminary data.</text>
</comment>
<keyword evidence="7 16" id="KW-0805">Transcription regulation</keyword>
<dbReference type="Gene3D" id="1.10.565.10">
    <property type="entry name" value="Retinoid X Receptor"/>
    <property type="match status" value="2"/>
</dbReference>
<keyword evidence="5 16" id="KW-0863">Zinc-finger</keyword>
<dbReference type="PROSITE" id="PS51030">
    <property type="entry name" value="NUCLEAR_REC_DBD_2"/>
    <property type="match status" value="1"/>
</dbReference>
<keyword evidence="8 16" id="KW-0238">DNA-binding</keyword>
<evidence type="ECO:0000256" key="5">
    <source>
        <dbReference type="ARBA" id="ARBA00022771"/>
    </source>
</evidence>
<dbReference type="InterPro" id="IPR001628">
    <property type="entry name" value="Znf_hrmn_rcpt"/>
</dbReference>
<evidence type="ECO:0000256" key="8">
    <source>
        <dbReference type="ARBA" id="ARBA00023125"/>
    </source>
</evidence>
<evidence type="ECO:0000256" key="12">
    <source>
        <dbReference type="ARBA" id="ARBA00029963"/>
    </source>
</evidence>
<keyword evidence="11 16" id="KW-0539">Nucleus</keyword>
<feature type="compositionally biased region" description="Basic and acidic residues" evidence="17">
    <location>
        <begin position="224"/>
        <end position="234"/>
    </location>
</feature>
<comment type="similarity">
    <text evidence="2">Belongs to the nuclear hormone receptor family. NR1 subfamily.</text>
</comment>
<dbReference type="PRINTS" id="PR01283">
    <property type="entry name" value="ECDYSTEROIDR"/>
</dbReference>
<feature type="compositionally biased region" description="Low complexity" evidence="17">
    <location>
        <begin position="7"/>
        <end position="16"/>
    </location>
</feature>
<feature type="region of interest" description="Disordered" evidence="17">
    <location>
        <begin position="1"/>
        <end position="21"/>
    </location>
</feature>
<dbReference type="CDD" id="cd07161">
    <property type="entry name" value="NR_DBD_EcR"/>
    <property type="match status" value="1"/>
</dbReference>
<evidence type="ECO:0000256" key="10">
    <source>
        <dbReference type="ARBA" id="ARBA00023170"/>
    </source>
</evidence>
<dbReference type="GO" id="GO:0000122">
    <property type="term" value="P:negative regulation of transcription by RNA polymerase II"/>
    <property type="evidence" value="ECO:0007669"/>
    <property type="project" value="TreeGrafter"/>
</dbReference>
<dbReference type="PROSITE" id="PS51843">
    <property type="entry name" value="NR_LBD"/>
    <property type="match status" value="1"/>
</dbReference>
<dbReference type="PRINTS" id="PR00398">
    <property type="entry name" value="STRDHORMONER"/>
</dbReference>
<evidence type="ECO:0000256" key="9">
    <source>
        <dbReference type="ARBA" id="ARBA00023163"/>
    </source>
</evidence>
<evidence type="ECO:0000256" key="4">
    <source>
        <dbReference type="ARBA" id="ARBA00022723"/>
    </source>
</evidence>
<keyword evidence="6 16" id="KW-0862">Zinc</keyword>
<organism evidence="20 21">
    <name type="scientific">Folsomia candida</name>
    <name type="common">Springtail</name>
    <dbReference type="NCBI Taxonomy" id="158441"/>
    <lineage>
        <taxon>Eukaryota</taxon>
        <taxon>Metazoa</taxon>
        <taxon>Ecdysozoa</taxon>
        <taxon>Arthropoda</taxon>
        <taxon>Hexapoda</taxon>
        <taxon>Collembola</taxon>
        <taxon>Entomobryomorpha</taxon>
        <taxon>Isotomoidea</taxon>
        <taxon>Isotomidae</taxon>
        <taxon>Proisotominae</taxon>
        <taxon>Folsomia</taxon>
    </lineage>
</organism>
<dbReference type="GO" id="GO:0004879">
    <property type="term" value="F:nuclear receptor activity"/>
    <property type="evidence" value="ECO:0007669"/>
    <property type="project" value="InterPro"/>
</dbReference>
<dbReference type="AlphaFoldDB" id="A0A226EJP0"/>
<accession>A0A226EJP0</accession>
<dbReference type="PANTHER" id="PTHR24082">
    <property type="entry name" value="NUCLEAR HORMONE RECEPTOR"/>
    <property type="match status" value="1"/>
</dbReference>
<dbReference type="InterPro" id="IPR041889">
    <property type="entry name" value="NR_LBD_EcR"/>
</dbReference>
<dbReference type="GO" id="GO:0030154">
    <property type="term" value="P:cell differentiation"/>
    <property type="evidence" value="ECO:0007669"/>
    <property type="project" value="TreeGrafter"/>
</dbReference>
<dbReference type="InterPro" id="IPR000536">
    <property type="entry name" value="Nucl_hrmn_rcpt_lig-bd"/>
</dbReference>